<name>A0A399RB43_9PROT</name>
<sequence>MLRPDAPDIVRFEAPGGLAHEERLFQQAFDEGAARFSLAFWQQSRCLVVPHRWQSVPGIEAAQAHAAAEGWPVTFRRSGGACVFHGPGVLCVSGILASQHDAAPVDRVYEDFANGLGAAVASMGASGVSVGPAPDAPCDGRFNLLVGGRKLAGLAMRRRMREGRTVSLVHACLWMDGRLDAPIEAINEFESRLGLPGSYRADACMTLAEATAWTGSLNHLSRAFAEAAHRAALMPTC</sequence>
<dbReference type="InterPro" id="IPR004143">
    <property type="entry name" value="BPL_LPL_catalytic"/>
</dbReference>
<keyword evidence="3" id="KW-1185">Reference proteome</keyword>
<accession>A0A399RB43</accession>
<dbReference type="Pfam" id="PF21948">
    <property type="entry name" value="LplA-B_cat"/>
    <property type="match status" value="1"/>
</dbReference>
<reference evidence="2 3" key="1">
    <citation type="submission" date="2018-08" db="EMBL/GenBank/DDBJ databases">
        <title>Henriciella mobilis sp. nov., isolated from seawater.</title>
        <authorList>
            <person name="Cheng H."/>
            <person name="Wu Y.-H."/>
            <person name="Xu X.-W."/>
            <person name="Guo L.-L."/>
        </authorList>
    </citation>
    <scope>NUCLEOTIDE SEQUENCE [LARGE SCALE GENOMIC DNA]</scope>
    <source>
        <strain evidence="2 3">JN25</strain>
    </source>
</reference>
<dbReference type="EMBL" id="QWFX01000014">
    <property type="protein sequence ID" value="RIJ27197.1"/>
    <property type="molecule type" value="Genomic_DNA"/>
</dbReference>
<dbReference type="OrthoDB" id="7364083at2"/>
<dbReference type="PROSITE" id="PS51733">
    <property type="entry name" value="BPL_LPL_CATALYTIC"/>
    <property type="match status" value="1"/>
</dbReference>
<dbReference type="InterPro" id="IPR045864">
    <property type="entry name" value="aa-tRNA-synth_II/BPL/LPL"/>
</dbReference>
<organism evidence="2 3">
    <name type="scientific">Henriciella mobilis</name>
    <dbReference type="NCBI Taxonomy" id="2305467"/>
    <lineage>
        <taxon>Bacteria</taxon>
        <taxon>Pseudomonadati</taxon>
        <taxon>Pseudomonadota</taxon>
        <taxon>Alphaproteobacteria</taxon>
        <taxon>Hyphomonadales</taxon>
        <taxon>Hyphomonadaceae</taxon>
        <taxon>Henriciella</taxon>
    </lineage>
</organism>
<protein>
    <recommendedName>
        <fullName evidence="1">BPL/LPL catalytic domain-containing protein</fullName>
    </recommendedName>
</protein>
<dbReference type="RefSeq" id="WP_119377310.1">
    <property type="nucleotide sequence ID" value="NZ_QWFX01000014.1"/>
</dbReference>
<dbReference type="Gene3D" id="3.30.930.10">
    <property type="entry name" value="Bira Bifunctional Protein, Domain 2"/>
    <property type="match status" value="1"/>
</dbReference>
<dbReference type="AlphaFoldDB" id="A0A399RB43"/>
<evidence type="ECO:0000313" key="2">
    <source>
        <dbReference type="EMBL" id="RIJ27197.1"/>
    </source>
</evidence>
<dbReference type="SUPFAM" id="SSF55681">
    <property type="entry name" value="Class II aaRS and biotin synthetases"/>
    <property type="match status" value="1"/>
</dbReference>
<proteinExistence type="predicted"/>
<comment type="caution">
    <text evidence="2">The sequence shown here is derived from an EMBL/GenBank/DDBJ whole genome shotgun (WGS) entry which is preliminary data.</text>
</comment>
<evidence type="ECO:0000259" key="1">
    <source>
        <dbReference type="PROSITE" id="PS51733"/>
    </source>
</evidence>
<gene>
    <name evidence="2" type="ORF">D1223_15335</name>
</gene>
<dbReference type="Proteomes" id="UP000266385">
    <property type="component" value="Unassembled WGS sequence"/>
</dbReference>
<feature type="domain" description="BPL/LPL catalytic" evidence="1">
    <location>
        <begin position="32"/>
        <end position="232"/>
    </location>
</feature>
<evidence type="ECO:0000313" key="3">
    <source>
        <dbReference type="Proteomes" id="UP000266385"/>
    </source>
</evidence>